<gene>
    <name evidence="5" type="ORF">OFUS_LOCUS10604</name>
</gene>
<evidence type="ECO:0000313" key="5">
    <source>
        <dbReference type="EMBL" id="CAH1784409.1"/>
    </source>
</evidence>
<evidence type="ECO:0000256" key="1">
    <source>
        <dbReference type="ARBA" id="ARBA00009238"/>
    </source>
</evidence>
<dbReference type="Gene3D" id="2.60.40.10">
    <property type="entry name" value="Immunoglobulins"/>
    <property type="match status" value="2"/>
</dbReference>
<evidence type="ECO:0000313" key="6">
    <source>
        <dbReference type="Proteomes" id="UP000749559"/>
    </source>
</evidence>
<dbReference type="PROSITE" id="PS50194">
    <property type="entry name" value="FILAMIN_REPEAT"/>
    <property type="match status" value="2"/>
</dbReference>
<dbReference type="SMART" id="SM00557">
    <property type="entry name" value="IG_FLMN"/>
    <property type="match status" value="2"/>
</dbReference>
<protein>
    <recommendedName>
        <fullName evidence="7">Filamin</fullName>
    </recommendedName>
</protein>
<comment type="caution">
    <text evidence="5">The sequence shown here is derived from an EMBL/GenBank/DDBJ whole genome shotgun (WGS) entry which is preliminary data.</text>
</comment>
<organism evidence="5 6">
    <name type="scientific">Owenia fusiformis</name>
    <name type="common">Polychaete worm</name>
    <dbReference type="NCBI Taxonomy" id="6347"/>
    <lineage>
        <taxon>Eukaryota</taxon>
        <taxon>Metazoa</taxon>
        <taxon>Spiralia</taxon>
        <taxon>Lophotrochozoa</taxon>
        <taxon>Annelida</taxon>
        <taxon>Polychaeta</taxon>
        <taxon>Sedentaria</taxon>
        <taxon>Canalipalpata</taxon>
        <taxon>Sabellida</taxon>
        <taxon>Oweniida</taxon>
        <taxon>Oweniidae</taxon>
        <taxon>Owenia</taxon>
    </lineage>
</organism>
<evidence type="ECO:0000256" key="3">
    <source>
        <dbReference type="PROSITE-ProRule" id="PRU00087"/>
    </source>
</evidence>
<name>A0A8S4NUG3_OWEFU</name>
<dbReference type="PANTHER" id="PTHR38537:SF8">
    <property type="entry name" value="FILAMIN-A"/>
    <property type="match status" value="1"/>
</dbReference>
<dbReference type="InterPro" id="IPR013783">
    <property type="entry name" value="Ig-like_fold"/>
</dbReference>
<dbReference type="Proteomes" id="UP000749559">
    <property type="component" value="Unassembled WGS sequence"/>
</dbReference>
<dbReference type="AlphaFoldDB" id="A0A8S4NUG3"/>
<dbReference type="FunFam" id="2.60.40.10:FF:000140">
    <property type="entry name" value="FiLamiN (Actin binding protein) homolog"/>
    <property type="match status" value="1"/>
</dbReference>
<dbReference type="EMBL" id="CAIIXF020000005">
    <property type="protein sequence ID" value="CAH1784409.1"/>
    <property type="molecule type" value="Genomic_DNA"/>
</dbReference>
<evidence type="ECO:0008006" key="7">
    <source>
        <dbReference type="Google" id="ProtNLM"/>
    </source>
</evidence>
<reference evidence="5" key="1">
    <citation type="submission" date="2022-03" db="EMBL/GenBank/DDBJ databases">
        <authorList>
            <person name="Martin C."/>
        </authorList>
    </citation>
    <scope>NUCLEOTIDE SEQUENCE</scope>
</reference>
<sequence length="221" mass="23273">MIVGLYLTSHLCCCVEIPVGKQVDFDIITVGAGKAGVQVNIHTPSGKTIFANIEETIDGYAAKFTPLETGPHTVDVSFAGQPVKGSPFSTTAIPDPSKAKPLPKADPSKVKAYGPGLEGGTTDKPAEFTIDTREAGQGGLGLTLEGPIEAKIECQDNGDGTCSVRYYPTEPGEYTINITFADKPIKSSPFKAKIVSSKNIDVSGIKCHGQGIEPGNHMHEE</sequence>
<accession>A0A8S4NUG3</accession>
<dbReference type="GO" id="GO:0051015">
    <property type="term" value="F:actin filament binding"/>
    <property type="evidence" value="ECO:0007669"/>
    <property type="project" value="InterPro"/>
</dbReference>
<dbReference type="SUPFAM" id="SSF81296">
    <property type="entry name" value="E set domains"/>
    <property type="match status" value="2"/>
</dbReference>
<dbReference type="GO" id="GO:0030036">
    <property type="term" value="P:actin cytoskeleton organization"/>
    <property type="evidence" value="ECO:0007669"/>
    <property type="project" value="InterPro"/>
</dbReference>
<dbReference type="PANTHER" id="PTHR38537">
    <property type="entry name" value="JITTERBUG, ISOFORM N"/>
    <property type="match status" value="1"/>
</dbReference>
<feature type="repeat" description="Filamin" evidence="3">
    <location>
        <begin position="1"/>
        <end position="92"/>
    </location>
</feature>
<feature type="repeat" description="Filamin" evidence="3">
    <location>
        <begin position="102"/>
        <end position="194"/>
    </location>
</feature>
<proteinExistence type="inferred from homology"/>
<dbReference type="OrthoDB" id="5334309at2759"/>
<dbReference type="InterPro" id="IPR044801">
    <property type="entry name" value="Filamin"/>
</dbReference>
<feature type="region of interest" description="Disordered" evidence="4">
    <location>
        <begin position="87"/>
        <end position="124"/>
    </location>
</feature>
<comment type="similarity">
    <text evidence="1">Belongs to the filamin family.</text>
</comment>
<dbReference type="Pfam" id="PF00630">
    <property type="entry name" value="Filamin"/>
    <property type="match status" value="2"/>
</dbReference>
<dbReference type="InterPro" id="IPR001298">
    <property type="entry name" value="Filamin/ABP280_rpt"/>
</dbReference>
<keyword evidence="6" id="KW-1185">Reference proteome</keyword>
<dbReference type="InterPro" id="IPR014756">
    <property type="entry name" value="Ig_E-set"/>
</dbReference>
<evidence type="ECO:0000256" key="4">
    <source>
        <dbReference type="SAM" id="MobiDB-lite"/>
    </source>
</evidence>
<dbReference type="InterPro" id="IPR017868">
    <property type="entry name" value="Filamin/ABP280_repeat-like"/>
</dbReference>
<evidence type="ECO:0000256" key="2">
    <source>
        <dbReference type="ARBA" id="ARBA00022737"/>
    </source>
</evidence>
<keyword evidence="2" id="KW-0677">Repeat</keyword>